<evidence type="ECO:0000313" key="2">
    <source>
        <dbReference type="EMBL" id="MDV7013699.1"/>
    </source>
</evidence>
<dbReference type="RefSeq" id="WP_051445874.1">
    <property type="nucleotide sequence ID" value="NZ_JAEKMV010000020.1"/>
</dbReference>
<dbReference type="EMBL" id="JAWLLD010000016">
    <property type="protein sequence ID" value="MDV7013699.1"/>
    <property type="molecule type" value="Genomic_DNA"/>
</dbReference>
<sequence length="133" mass="14494">MQMLTIHHYPAAGTDDFCWGVEGELAVPMPPCARADCGCERSHIGLNSRKASTTAKVSELDLSFDDLMIAFAGYWVRAWPDAAGLGDIAEKLAHEMITVATDAAANYPPGTVLRPRYDHSAEEWRYHIASGVS</sequence>
<reference evidence="2" key="1">
    <citation type="submission" date="2023-10" db="EMBL/GenBank/DDBJ databases">
        <title>Characterization and genome sequence of Mycobacterium intracellulare ABSURDO, a novel pathogenic isolate with three colony morphotypes that vary in growth and acid-fastness.</title>
        <authorList>
            <person name="Jude B.A."/>
            <person name="Robinson R.T."/>
        </authorList>
    </citation>
    <scope>NUCLEOTIDE SEQUENCE</scope>
    <source>
        <strain evidence="2">ABSURDO Component B</strain>
    </source>
</reference>
<evidence type="ECO:0000259" key="1">
    <source>
        <dbReference type="Pfam" id="PF24831"/>
    </source>
</evidence>
<dbReference type="Proteomes" id="UP001187143">
    <property type="component" value="Unassembled WGS sequence"/>
</dbReference>
<gene>
    <name evidence="2" type="ORF">R4F53_15530</name>
</gene>
<protein>
    <recommendedName>
        <fullName evidence="1">DUF7715 domain-containing protein</fullName>
    </recommendedName>
</protein>
<evidence type="ECO:0000313" key="3">
    <source>
        <dbReference type="Proteomes" id="UP001187143"/>
    </source>
</evidence>
<feature type="domain" description="DUF7715" evidence="1">
    <location>
        <begin position="14"/>
        <end position="118"/>
    </location>
</feature>
<name>A0AAE4RD91_MYCIT</name>
<proteinExistence type="predicted"/>
<comment type="caution">
    <text evidence="2">The sequence shown here is derived from an EMBL/GenBank/DDBJ whole genome shotgun (WGS) entry which is preliminary data.</text>
</comment>
<dbReference type="AlphaFoldDB" id="A0AAE4RD91"/>
<organism evidence="2 3">
    <name type="scientific">Mycobacterium intracellulare</name>
    <dbReference type="NCBI Taxonomy" id="1767"/>
    <lineage>
        <taxon>Bacteria</taxon>
        <taxon>Bacillati</taxon>
        <taxon>Actinomycetota</taxon>
        <taxon>Actinomycetes</taxon>
        <taxon>Mycobacteriales</taxon>
        <taxon>Mycobacteriaceae</taxon>
        <taxon>Mycobacterium</taxon>
        <taxon>Mycobacterium avium complex (MAC)</taxon>
    </lineage>
</organism>
<dbReference type="Pfam" id="PF24831">
    <property type="entry name" value="DUF7715"/>
    <property type="match status" value="1"/>
</dbReference>
<dbReference type="InterPro" id="IPR056132">
    <property type="entry name" value="DUF7715"/>
</dbReference>
<accession>A0AAE4RD91</accession>